<comment type="function">
    <text evidence="1">Responsible for the formation of the pyrimidine heterocycle in the thiamine biosynthesis pathway. Catalyzes the formation of hydroxymethylpyrimidine phosphate (HMP-P) from histidine and pyridoxal phosphate (PLP). The protein uses PLP and the active site histidine to form HMP-P, generating an inactive enzyme. The enzyme can only undergo a single turnover, which suggests it is a suicide enzyme.</text>
</comment>
<dbReference type="SUPFAM" id="SSF53850">
    <property type="entry name" value="Periplasmic binding protein-like II"/>
    <property type="match status" value="1"/>
</dbReference>
<dbReference type="PROSITE" id="PS51257">
    <property type="entry name" value="PROKAR_LIPOPROTEIN"/>
    <property type="match status" value="1"/>
</dbReference>
<dbReference type="Pfam" id="PF09084">
    <property type="entry name" value="NMT1"/>
    <property type="match status" value="1"/>
</dbReference>
<evidence type="ECO:0000313" key="14">
    <source>
        <dbReference type="EMBL" id="MBB6142069.1"/>
    </source>
</evidence>
<keyword evidence="7" id="KW-0663">Pyridoxal phosphate</keyword>
<sequence>MIRVTKCVALSLALLSLVACHGGAKSNLIPVKFQTDWYPQPEHGGFYEAQLKGYYQQEGLDVTIAPGGPYIVAEQQVSLGGAQFGMSSSDRILDAVAQGQPLVAVAATMQHDPQGIMMHANSPVHKFGDLEGHTIAIKTGATWFQYLVARYHLKNVHETPATYSIANFLQDRNYIQQIFVTSEPFFARKAGADIRTLLISETGYDPYRVFFTSQSYVKDHPDVVAKFVRASLRGWRDYMADPKQVNDELLRLNPAMTPDQMQFTWQALKDGHFIYPDDDPSKDGDMQPDRWAALDHQLTDLKVLRRSIDPATAYTLQFISAGH</sequence>
<evidence type="ECO:0000256" key="5">
    <source>
        <dbReference type="ARBA" id="ARBA00022679"/>
    </source>
</evidence>
<dbReference type="GO" id="GO:0009228">
    <property type="term" value="P:thiamine biosynthetic process"/>
    <property type="evidence" value="ECO:0007669"/>
    <property type="project" value="UniProtKB-KW"/>
</dbReference>
<evidence type="ECO:0000256" key="12">
    <source>
        <dbReference type="SAM" id="SignalP"/>
    </source>
</evidence>
<dbReference type="Proteomes" id="UP000538666">
    <property type="component" value="Unassembled WGS sequence"/>
</dbReference>
<proteinExistence type="inferred from homology"/>
<evidence type="ECO:0000256" key="2">
    <source>
        <dbReference type="ARBA" id="ARBA00004948"/>
    </source>
</evidence>
<dbReference type="OrthoDB" id="9815602at2"/>
<name>A0A841JQK3_9BACT</name>
<gene>
    <name evidence="14" type="ORF">HNQ77_000007</name>
</gene>
<dbReference type="PANTHER" id="PTHR31528:SF1">
    <property type="entry name" value="4-AMINO-5-HYDROXYMETHYL-2-METHYLPYRIMIDINE PHOSPHATE SYNTHASE THI11-RELATED"/>
    <property type="match status" value="1"/>
</dbReference>
<comment type="pathway">
    <text evidence="2">Cofactor biosynthesis; thiamine diphosphate biosynthesis.</text>
</comment>
<evidence type="ECO:0000256" key="7">
    <source>
        <dbReference type="ARBA" id="ARBA00022898"/>
    </source>
</evidence>
<feature type="signal peptide" evidence="12">
    <location>
        <begin position="1"/>
        <end position="21"/>
    </location>
</feature>
<evidence type="ECO:0000256" key="4">
    <source>
        <dbReference type="ARBA" id="ARBA00011738"/>
    </source>
</evidence>
<evidence type="ECO:0000256" key="10">
    <source>
        <dbReference type="ARBA" id="ARBA00033171"/>
    </source>
</evidence>
<dbReference type="AlphaFoldDB" id="A0A841JQK3"/>
<comment type="caution">
    <text evidence="14">The sequence shown here is derived from an EMBL/GenBank/DDBJ whole genome shotgun (WGS) entry which is preliminary data.</text>
</comment>
<comment type="subunit">
    <text evidence="4">Homodimer.</text>
</comment>
<keyword evidence="5" id="KW-0808">Transferase</keyword>
<evidence type="ECO:0000256" key="1">
    <source>
        <dbReference type="ARBA" id="ARBA00003469"/>
    </source>
</evidence>
<dbReference type="Gene3D" id="3.40.190.10">
    <property type="entry name" value="Periplasmic binding protein-like II"/>
    <property type="match status" value="2"/>
</dbReference>
<comment type="catalytic activity">
    <reaction evidence="11">
        <text>N(6)-(pyridoxal phosphate)-L-lysyl-[4-amino-5-hydroxymethyl-2-methylpyrimidine phosphate synthase] + L-histidyl-[4-amino-5-hydroxymethyl-2-methylpyrimidine phosphate synthase] + 2 Fe(3+) + 4 H2O = L-lysyl-[4-amino-5-hydroxymethyl-2-methylpyrimidine phosphate synthase] + (2S)-2-amino-5-hydroxy-4-oxopentanoyl-[4-amino-5-hydroxymethyl-2-methylpyrimidine phosphate synthase] + 4-amino-2-methyl-5-(phosphooxymethyl)pyrimidine + 3-oxopropanoate + 2 Fe(2+) + 2 H(+)</text>
        <dbReference type="Rhea" id="RHEA:65756"/>
        <dbReference type="Rhea" id="RHEA-COMP:16892"/>
        <dbReference type="Rhea" id="RHEA-COMP:16893"/>
        <dbReference type="Rhea" id="RHEA-COMP:16894"/>
        <dbReference type="Rhea" id="RHEA-COMP:16895"/>
        <dbReference type="ChEBI" id="CHEBI:15377"/>
        <dbReference type="ChEBI" id="CHEBI:15378"/>
        <dbReference type="ChEBI" id="CHEBI:29033"/>
        <dbReference type="ChEBI" id="CHEBI:29034"/>
        <dbReference type="ChEBI" id="CHEBI:29969"/>
        <dbReference type="ChEBI" id="CHEBI:29979"/>
        <dbReference type="ChEBI" id="CHEBI:33190"/>
        <dbReference type="ChEBI" id="CHEBI:58354"/>
        <dbReference type="ChEBI" id="CHEBI:143915"/>
        <dbReference type="ChEBI" id="CHEBI:157692"/>
    </reaction>
    <physiologicalReaction direction="left-to-right" evidence="11">
        <dbReference type="Rhea" id="RHEA:65757"/>
    </physiologicalReaction>
</comment>
<feature type="chain" id="PRO_5032495854" description="Thiamine pyrimidine synthase" evidence="12">
    <location>
        <begin position="22"/>
        <end position="323"/>
    </location>
</feature>
<organism evidence="14 15">
    <name type="scientific">Silvibacterium bohemicum</name>
    <dbReference type="NCBI Taxonomy" id="1577686"/>
    <lineage>
        <taxon>Bacteria</taxon>
        <taxon>Pseudomonadati</taxon>
        <taxon>Acidobacteriota</taxon>
        <taxon>Terriglobia</taxon>
        <taxon>Terriglobales</taxon>
        <taxon>Acidobacteriaceae</taxon>
        <taxon>Silvibacterium</taxon>
    </lineage>
</organism>
<dbReference type="EMBL" id="JACHEK010000001">
    <property type="protein sequence ID" value="MBB6142069.1"/>
    <property type="molecule type" value="Genomic_DNA"/>
</dbReference>
<dbReference type="PANTHER" id="PTHR31528">
    <property type="entry name" value="4-AMINO-5-HYDROXYMETHYL-2-METHYLPYRIMIDINE PHOSPHATE SYNTHASE THI11-RELATED"/>
    <property type="match status" value="1"/>
</dbReference>
<evidence type="ECO:0000256" key="9">
    <source>
        <dbReference type="ARBA" id="ARBA00023004"/>
    </source>
</evidence>
<evidence type="ECO:0000256" key="11">
    <source>
        <dbReference type="ARBA" id="ARBA00048179"/>
    </source>
</evidence>
<keyword evidence="8" id="KW-0784">Thiamine biosynthesis</keyword>
<evidence type="ECO:0000256" key="8">
    <source>
        <dbReference type="ARBA" id="ARBA00022977"/>
    </source>
</evidence>
<keyword evidence="12" id="KW-0732">Signal</keyword>
<dbReference type="GO" id="GO:0046872">
    <property type="term" value="F:metal ion binding"/>
    <property type="evidence" value="ECO:0007669"/>
    <property type="project" value="UniProtKB-KW"/>
</dbReference>
<dbReference type="InterPro" id="IPR027939">
    <property type="entry name" value="NMT1/THI5"/>
</dbReference>
<dbReference type="InterPro" id="IPR015168">
    <property type="entry name" value="SsuA/THI5"/>
</dbReference>
<evidence type="ECO:0000256" key="3">
    <source>
        <dbReference type="ARBA" id="ARBA00009406"/>
    </source>
</evidence>
<evidence type="ECO:0000256" key="6">
    <source>
        <dbReference type="ARBA" id="ARBA00022723"/>
    </source>
</evidence>
<accession>A0A841JQK3</accession>
<evidence type="ECO:0000259" key="13">
    <source>
        <dbReference type="Pfam" id="PF09084"/>
    </source>
</evidence>
<keyword evidence="6" id="KW-0479">Metal-binding</keyword>
<dbReference type="GO" id="GO:0016740">
    <property type="term" value="F:transferase activity"/>
    <property type="evidence" value="ECO:0007669"/>
    <property type="project" value="UniProtKB-KW"/>
</dbReference>
<feature type="domain" description="SsuA/THI5-like" evidence="13">
    <location>
        <begin position="40"/>
        <end position="244"/>
    </location>
</feature>
<keyword evidence="15" id="KW-1185">Reference proteome</keyword>
<reference evidence="14 15" key="1">
    <citation type="submission" date="2020-08" db="EMBL/GenBank/DDBJ databases">
        <title>Genomic Encyclopedia of Type Strains, Phase IV (KMG-IV): sequencing the most valuable type-strain genomes for metagenomic binning, comparative biology and taxonomic classification.</title>
        <authorList>
            <person name="Goeker M."/>
        </authorList>
    </citation>
    <scope>NUCLEOTIDE SEQUENCE [LARGE SCALE GENOMIC DNA]</scope>
    <source>
        <strain evidence="14 15">DSM 103733</strain>
    </source>
</reference>
<protein>
    <recommendedName>
        <fullName evidence="10">Thiamine pyrimidine synthase</fullName>
    </recommendedName>
</protein>
<comment type="similarity">
    <text evidence="3">Belongs to the NMT1/THI5 family.</text>
</comment>
<keyword evidence="9" id="KW-0408">Iron</keyword>
<evidence type="ECO:0000313" key="15">
    <source>
        <dbReference type="Proteomes" id="UP000538666"/>
    </source>
</evidence>